<sequence>MSNSWDPTAFQQQGGGGQTQQQSGGVKLFDPTQFQNPHHQPNAALAQGGATQQQPQQPQQQYPPNSNASSFFNPEPQPGQENAWDHWGSWNWNTEGQNALVTGQGEGQGNPSGAAVESTTGQQQGQFEGQQQGQQFVGQEQPAGQFYNPEQYQNGNVAQDPNQVADSYPGWRWDPDQQQWVPDGTRDVGQHQGDQGQHFYQGQQPQQAYFDPSAWNSTDSAQAGYQWGNSIDPQTQQGVGQEAGHPQPHAGGQEPPQTVSGDHGVPVSGPELNQSVGGSGMSAPPPTLDITSHQVASVPQSQGHTRDNSIDSTASGTVAGFFGRGDDAEPTQPQPFAAVAAAPEATPPIQHLKVAELQRTDSAISNESLQTLNLSADEDSREALDEMTGQMGSLQLGGNQANKNQQTNAPPSQLYAHPGDFSGFGNYPGRHPEGKANQGGAASSGSRESDEQSPMMNDWEIVPPQAHSSTSHSRNNSLDDAINFSAKPQELAGRGDQAENSRPKMQPPDLNPAGSQSSTTQDSESFTAISSTSSSGDVLSSIPFSQTSSYYPSAASTPFTSPDAVSLISHPSSIPSWQSSPPKGVTAASTPSPVVAPPPAQMTKERSVEREGSVGSISSAKSSPEKSKHWSQQAKDIDRSLNDTTLSCKTVDGGKPLLGQGGSGSGSGRPPPPPSPRGSQEKESVGFGSPTRRHHSAFQPVHSHRAKHNMSPATTLWDNLDSTPTGNILLAPAAPLIIPSLGGNPGANTSVTTATSTTTTATSAQHPMQKSSSNSSMERLSGRDAGRKGREREGREREGGRYVSSRRSGEKSGLNKTEDFSKSRDEDNRSLGSLDELDATPDFGDDSRADRSRGYGRDPRDPRYDPYYDRPSSRSDSYREDYRKPRDSTYRGYGYRDPYYDEKYDRPRSRQEDERSSRPSSRSAREVDRPRSRAEYDRDREGYKEAYRGGAGYGYEGYGPEYYYDDRERFYRYYRDSRYRRGYAEEMGQYGGPAGPQQQQYDSRYAGYYGHPFHLPPLSQHPNEDLDRSSVGSHSRGQTPALDEVDPSQADYYGRTSRPPSRTDADRERADPYRQAGYGSGYGPGYGGGYEGYGRDYYDAYYQQQYQYYGYPQYGEQPQQEQGATTGYQSGRMTPPKYLLPHVRVCFGPTGQLVTVLPTRPAEGQPAKVEIHDTQLMLQDSDEMEDLKVFPGPLVRNETHKNDVLMYCQKMAKECSEDVDMLDRESAELIWRLLELLLKQNGTIIGTDIADLLLAGHEPSTQEYAVSGPRIVQSTGQSSDPLNTPDKEDSRSSSPAVRISTDRTVISAAQQLEESTDRFRNLLLYGRKKEALDWAMKRNLWGHALFLASKMDNRTHASVMTRFANTAMRMNDPLQTLYQLMSGRQPASVTNVVDERWGDWRPHLAMILANHSARPELDKKSIIALGDTLATKHCLHASHFCYLMAQADFGSFSKKSSKLVLIGANHNLPLDEFANSKAVQCTEVYEYAQSLGNSKFSLPKFQVYKFLYACRLADNGLAQEAFHYCEVITRQVLQNPARYHPAFISILYSLSTKLKHGDPQKQHSGHDSADPEWLTQLCVICQGYEEGSIQFKSGSATPATGYGGVTPSSESGEIAGYGVENSTLGGMYPQDSTAYATNNSYNYQQTAQTQYGETAAAAGQGEGTVQQVAGTEQYGQYADNQNSQQATAEHQQYNWQQQQQQGYQQTPEQQAQQQQHYDPSQYQQQQQQQWQNYDYSQAGGYGTEQQPVAAQPTAGYHGDNTQAATEPSFQQHHQQQQHHHQQQQQQQPQVPGHTPYSGYTQPQQRNSLTSQSTDPMEGDDDDDDDEEDDDDDEVDAGDVAHTSGPQFDYFSAAAQTKVIPPGHRYRTTSTSSQGSTGGRRKRTTSGSSTGSVRAANKSSASSGKPADKKDNSQKGGAGWFGGLFGKFRKNEMKLPDDKNPSIVWDEKNKVWLNKDQGEVKETVKAPPPKDNDLMGKMPPPAAPGPSSAAPTMNGPPTMNRFSRPKGRGARGQYVDVLNPSSGGSGGSSTVPPSLFNVMPGAENFNASATGSAPQLFNPSAVPGGSSSHTDATSHQTANSLAPPSHDLSRSSSLSSLSREIQQLTMKAQELGDSSGSKSAEPVVSQQPPGMPMMFNPTQMSQPGGGQATSAAGSGMKYGHRRVYPKKL</sequence>
<feature type="compositionally biased region" description="Polar residues" evidence="7">
    <location>
        <begin position="1797"/>
        <end position="1814"/>
    </location>
</feature>
<dbReference type="CDD" id="cd09233">
    <property type="entry name" value="ACE1-Sec16-like"/>
    <property type="match status" value="1"/>
</dbReference>
<feature type="compositionally biased region" description="Low complexity" evidence="7">
    <location>
        <begin position="613"/>
        <end position="622"/>
    </location>
</feature>
<evidence type="ECO:0000256" key="1">
    <source>
        <dbReference type="ARBA" id="ARBA00004240"/>
    </source>
</evidence>
<feature type="compositionally biased region" description="Polar residues" evidence="7">
    <location>
        <begin position="390"/>
        <end position="411"/>
    </location>
</feature>
<feature type="compositionally biased region" description="Basic and acidic residues" evidence="7">
    <location>
        <begin position="1955"/>
        <end position="1973"/>
    </location>
</feature>
<comment type="caution">
    <text evidence="10">The sequence shown here is derived from an EMBL/GenBank/DDBJ whole genome shotgun (WGS) entry which is preliminary data.</text>
</comment>
<feature type="compositionally biased region" description="Polar residues" evidence="7">
    <location>
        <begin position="2044"/>
        <end position="2057"/>
    </location>
</feature>
<proteinExistence type="inferred from homology"/>
<dbReference type="GO" id="GO:0015031">
    <property type="term" value="P:protein transport"/>
    <property type="evidence" value="ECO:0007669"/>
    <property type="project" value="UniProtKB-KW"/>
</dbReference>
<feature type="compositionally biased region" description="Low complexity" evidence="7">
    <location>
        <begin position="330"/>
        <end position="344"/>
    </location>
</feature>
<feature type="compositionally biased region" description="Low complexity" evidence="7">
    <location>
        <begin position="2089"/>
        <end position="2098"/>
    </location>
</feature>
<evidence type="ECO:0000256" key="7">
    <source>
        <dbReference type="SAM" id="MobiDB-lite"/>
    </source>
</evidence>
<feature type="compositionally biased region" description="Polar residues" evidence="7">
    <location>
        <begin position="466"/>
        <end position="478"/>
    </location>
</feature>
<feature type="domain" description="Sec16 central conserved" evidence="9">
    <location>
        <begin position="1145"/>
        <end position="1242"/>
    </location>
</feature>
<dbReference type="EMBL" id="JBAMIC010000018">
    <property type="protein sequence ID" value="KAK7094619.1"/>
    <property type="molecule type" value="Genomic_DNA"/>
</dbReference>
<feature type="compositionally biased region" description="Basic and acidic residues" evidence="7">
    <location>
        <begin position="845"/>
        <end position="889"/>
    </location>
</feature>
<feature type="compositionally biased region" description="Polar residues" evidence="7">
    <location>
        <begin position="214"/>
        <end position="239"/>
    </location>
</feature>
<feature type="region of interest" description="Disordered" evidence="7">
    <location>
        <begin position="986"/>
        <end position="1085"/>
    </location>
</feature>
<feature type="compositionally biased region" description="Basic residues" evidence="7">
    <location>
        <begin position="2157"/>
        <end position="2167"/>
    </location>
</feature>
<feature type="compositionally biased region" description="Polar residues" evidence="7">
    <location>
        <begin position="1759"/>
        <end position="1769"/>
    </location>
</feature>
<feature type="compositionally biased region" description="Low complexity" evidence="7">
    <location>
        <begin position="749"/>
        <end position="764"/>
    </location>
</feature>
<feature type="compositionally biased region" description="Basic and acidic residues" evidence="7">
    <location>
        <begin position="780"/>
        <end position="800"/>
    </location>
</feature>
<feature type="compositionally biased region" description="Low complexity" evidence="7">
    <location>
        <begin position="190"/>
        <end position="212"/>
    </location>
</feature>
<feature type="region of interest" description="Disordered" evidence="7">
    <location>
        <begin position="365"/>
        <end position="710"/>
    </location>
</feature>
<feature type="compositionally biased region" description="Polar residues" evidence="7">
    <location>
        <begin position="1272"/>
        <end position="1282"/>
    </location>
</feature>
<feature type="compositionally biased region" description="Polar residues" evidence="7">
    <location>
        <begin position="513"/>
        <end position="522"/>
    </location>
</feature>
<evidence type="ECO:0000256" key="4">
    <source>
        <dbReference type="ARBA" id="ARBA00022824"/>
    </source>
</evidence>
<dbReference type="PANTHER" id="PTHR13402">
    <property type="entry name" value="RGPR-RELATED"/>
    <property type="match status" value="1"/>
</dbReference>
<dbReference type="InterPro" id="IPR024298">
    <property type="entry name" value="Sec16_Sec23-bd"/>
</dbReference>
<evidence type="ECO:0000256" key="6">
    <source>
        <dbReference type="RuleBase" id="RU364101"/>
    </source>
</evidence>
<dbReference type="Proteomes" id="UP001374579">
    <property type="component" value="Unassembled WGS sequence"/>
</dbReference>
<feature type="region of interest" description="Disordered" evidence="7">
    <location>
        <begin position="748"/>
        <end position="941"/>
    </location>
</feature>
<feature type="compositionally biased region" description="Low complexity" evidence="7">
    <location>
        <begin position="569"/>
        <end position="593"/>
    </location>
</feature>
<organism evidence="10 11">
    <name type="scientific">Littorina saxatilis</name>
    <dbReference type="NCBI Taxonomy" id="31220"/>
    <lineage>
        <taxon>Eukaryota</taxon>
        <taxon>Metazoa</taxon>
        <taxon>Spiralia</taxon>
        <taxon>Lophotrochozoa</taxon>
        <taxon>Mollusca</taxon>
        <taxon>Gastropoda</taxon>
        <taxon>Caenogastropoda</taxon>
        <taxon>Littorinimorpha</taxon>
        <taxon>Littorinoidea</taxon>
        <taxon>Littorinidae</taxon>
        <taxon>Littorina</taxon>
    </lineage>
</organism>
<dbReference type="GO" id="GO:0016192">
    <property type="term" value="P:vesicle-mediated transport"/>
    <property type="evidence" value="ECO:0007669"/>
    <property type="project" value="UniProtKB-KW"/>
</dbReference>
<keyword evidence="4 6" id="KW-0256">Endoplasmic reticulum</keyword>
<dbReference type="Pfam" id="PF12931">
    <property type="entry name" value="TPR_Sec16"/>
    <property type="match status" value="1"/>
</dbReference>
<comment type="similarity">
    <text evidence="2 6">Belongs to the SEC16 family.</text>
</comment>
<comment type="subcellular location">
    <subcellularLocation>
        <location evidence="1">Endoplasmic reticulum</location>
    </subcellularLocation>
    <subcellularLocation>
        <location evidence="6">Golgi apparatus membrane</location>
    </subcellularLocation>
</comment>
<feature type="compositionally biased region" description="Polar residues" evidence="7">
    <location>
        <begin position="148"/>
        <end position="165"/>
    </location>
</feature>
<keyword evidence="6" id="KW-0472">Membrane</keyword>
<accession>A0AAN9AX34</accession>
<feature type="compositionally biased region" description="Polar residues" evidence="7">
    <location>
        <begin position="289"/>
        <end position="303"/>
    </location>
</feature>
<feature type="compositionally biased region" description="Polar residues" evidence="7">
    <location>
        <begin position="765"/>
        <end position="778"/>
    </location>
</feature>
<evidence type="ECO:0000313" key="11">
    <source>
        <dbReference type="Proteomes" id="UP001374579"/>
    </source>
</evidence>
<dbReference type="PANTHER" id="PTHR13402:SF6">
    <property type="entry name" value="SECRETORY 16, ISOFORM I"/>
    <property type="match status" value="1"/>
</dbReference>
<evidence type="ECO:0000256" key="3">
    <source>
        <dbReference type="ARBA" id="ARBA00022448"/>
    </source>
</evidence>
<evidence type="ECO:0000256" key="5">
    <source>
        <dbReference type="ARBA" id="ARBA00022892"/>
    </source>
</evidence>
<gene>
    <name evidence="10" type="ORF">V1264_006151</name>
</gene>
<name>A0AAN9AX34_9CAEN</name>
<feature type="compositionally biased region" description="Basic and acidic residues" evidence="7">
    <location>
        <begin position="1061"/>
        <end position="1072"/>
    </location>
</feature>
<dbReference type="GO" id="GO:0070971">
    <property type="term" value="C:endoplasmic reticulum exit site"/>
    <property type="evidence" value="ECO:0007669"/>
    <property type="project" value="TreeGrafter"/>
</dbReference>
<feature type="compositionally biased region" description="Basic and acidic residues" evidence="7">
    <location>
        <begin position="603"/>
        <end position="612"/>
    </location>
</feature>
<keyword evidence="5 6" id="KW-0931">ER-Golgi transport</keyword>
<feature type="region of interest" description="Disordered" evidence="7">
    <location>
        <begin position="1955"/>
        <end position="2167"/>
    </location>
</feature>
<evidence type="ECO:0000259" key="9">
    <source>
        <dbReference type="Pfam" id="PF12932"/>
    </source>
</evidence>
<keyword evidence="6" id="KW-0653">Protein transport</keyword>
<keyword evidence="6" id="KW-0333">Golgi apparatus</keyword>
<feature type="compositionally biased region" description="Low complexity" evidence="7">
    <location>
        <begin position="121"/>
        <end position="141"/>
    </location>
</feature>
<feature type="compositionally biased region" description="Polar residues" evidence="7">
    <location>
        <begin position="2099"/>
        <end position="2127"/>
    </location>
</feature>
<feature type="region of interest" description="Disordered" evidence="7">
    <location>
        <begin position="1751"/>
        <end position="1923"/>
    </location>
</feature>
<feature type="compositionally biased region" description="Low complexity" evidence="7">
    <location>
        <begin position="523"/>
        <end position="541"/>
    </location>
</feature>
<evidence type="ECO:0000313" key="10">
    <source>
        <dbReference type="EMBL" id="KAK7094619.1"/>
    </source>
</evidence>
<reference evidence="10 11" key="1">
    <citation type="submission" date="2024-02" db="EMBL/GenBank/DDBJ databases">
        <title>Chromosome-scale genome assembly of the rough periwinkle Littorina saxatilis.</title>
        <authorList>
            <person name="De Jode A."/>
            <person name="Faria R."/>
            <person name="Formenti G."/>
            <person name="Sims Y."/>
            <person name="Smith T.P."/>
            <person name="Tracey A."/>
            <person name="Wood J.M.D."/>
            <person name="Zagrodzka Z.B."/>
            <person name="Johannesson K."/>
            <person name="Butlin R.K."/>
            <person name="Leder E.H."/>
        </authorList>
    </citation>
    <scope>NUCLEOTIDE SEQUENCE [LARGE SCALE GENOMIC DNA]</scope>
    <source>
        <strain evidence="10">Snail1</strain>
        <tissue evidence="10">Muscle</tissue>
    </source>
</reference>
<dbReference type="GO" id="GO:0070973">
    <property type="term" value="P:protein localization to endoplasmic reticulum exit site"/>
    <property type="evidence" value="ECO:0007669"/>
    <property type="project" value="TreeGrafter"/>
</dbReference>
<feature type="region of interest" description="Disordered" evidence="7">
    <location>
        <begin position="1680"/>
        <end position="1730"/>
    </location>
</feature>
<dbReference type="InterPro" id="IPR024340">
    <property type="entry name" value="Sec16_CCD"/>
</dbReference>
<protein>
    <recommendedName>
        <fullName evidence="6">Protein transport protein sec16</fullName>
    </recommendedName>
</protein>
<feature type="compositionally biased region" description="Acidic residues" evidence="7">
    <location>
        <begin position="1816"/>
        <end position="1836"/>
    </location>
</feature>
<feature type="region of interest" description="Disordered" evidence="7">
    <location>
        <begin position="1"/>
        <end position="344"/>
    </location>
</feature>
<keyword evidence="3 6" id="KW-0813">Transport</keyword>
<feature type="domain" description="Sec16 Sec23-binding" evidence="8">
    <location>
        <begin position="1320"/>
        <end position="1558"/>
    </location>
</feature>
<feature type="compositionally biased region" description="Basic and acidic residues" evidence="7">
    <location>
        <begin position="898"/>
        <end position="941"/>
    </location>
</feature>
<dbReference type="GO" id="GO:0000139">
    <property type="term" value="C:Golgi membrane"/>
    <property type="evidence" value="ECO:0007669"/>
    <property type="project" value="UniProtKB-SubCell"/>
</dbReference>
<feature type="compositionally biased region" description="Low complexity" evidence="7">
    <location>
        <begin position="52"/>
        <end position="64"/>
    </location>
</feature>
<dbReference type="GO" id="GO:0012507">
    <property type="term" value="C:ER to Golgi transport vesicle membrane"/>
    <property type="evidence" value="ECO:0007669"/>
    <property type="project" value="TreeGrafter"/>
</dbReference>
<keyword evidence="11" id="KW-1185">Reference proteome</keyword>
<evidence type="ECO:0000256" key="2">
    <source>
        <dbReference type="ARBA" id="ARBA00005927"/>
    </source>
</evidence>
<feature type="compositionally biased region" description="Polar residues" evidence="7">
    <location>
        <begin position="1"/>
        <end position="10"/>
    </location>
</feature>
<feature type="compositionally biased region" description="Polar residues" evidence="7">
    <location>
        <begin position="2064"/>
        <end position="2081"/>
    </location>
</feature>
<feature type="compositionally biased region" description="Basic residues" evidence="7">
    <location>
        <begin position="691"/>
        <end position="708"/>
    </location>
</feature>
<feature type="compositionally biased region" description="Polar residues" evidence="7">
    <location>
        <begin position="90"/>
        <end position="101"/>
    </location>
</feature>
<dbReference type="Gene3D" id="1.25.40.1030">
    <property type="match status" value="1"/>
</dbReference>
<feature type="region of interest" description="Disordered" evidence="7">
    <location>
        <begin position="1264"/>
        <end position="1298"/>
    </location>
</feature>
<dbReference type="GO" id="GO:0007030">
    <property type="term" value="P:Golgi organization"/>
    <property type="evidence" value="ECO:0007669"/>
    <property type="project" value="TreeGrafter"/>
</dbReference>
<feature type="compositionally biased region" description="Basic and acidic residues" evidence="7">
    <location>
        <begin position="816"/>
        <end position="829"/>
    </location>
</feature>
<feature type="compositionally biased region" description="Polar residues" evidence="7">
    <location>
        <begin position="542"/>
        <end position="560"/>
    </location>
</feature>
<dbReference type="Pfam" id="PF12932">
    <property type="entry name" value="Sec16"/>
    <property type="match status" value="1"/>
</dbReference>
<feature type="compositionally biased region" description="Low complexity" evidence="7">
    <location>
        <begin position="1688"/>
        <end position="1730"/>
    </location>
</feature>
<feature type="compositionally biased region" description="Polar residues" evidence="7">
    <location>
        <begin position="365"/>
        <end position="374"/>
    </location>
</feature>
<evidence type="ECO:0000259" key="8">
    <source>
        <dbReference type="Pfam" id="PF12931"/>
    </source>
</evidence>